<feature type="transmembrane region" description="Helical" evidence="7">
    <location>
        <begin position="50"/>
        <end position="70"/>
    </location>
</feature>
<keyword evidence="2" id="KW-1003">Cell membrane</keyword>
<name>A0A223D3Y6_9BACL</name>
<dbReference type="PANTHER" id="PTHR14969:SF62">
    <property type="entry name" value="DECAPRENYLPHOSPHORYL-5-PHOSPHORIBOSE PHOSPHATASE RV3807C-RELATED"/>
    <property type="match status" value="1"/>
</dbReference>
<evidence type="ECO:0000256" key="6">
    <source>
        <dbReference type="ARBA" id="ARBA00023136"/>
    </source>
</evidence>
<keyword evidence="3 7" id="KW-0812">Transmembrane</keyword>
<evidence type="ECO:0000256" key="2">
    <source>
        <dbReference type="ARBA" id="ARBA00022475"/>
    </source>
</evidence>
<dbReference type="SUPFAM" id="SSF48317">
    <property type="entry name" value="Acid phosphatase/Vanadium-dependent haloperoxidase"/>
    <property type="match status" value="1"/>
</dbReference>
<feature type="transmembrane region" description="Helical" evidence="7">
    <location>
        <begin position="26"/>
        <end position="44"/>
    </location>
</feature>
<evidence type="ECO:0000259" key="8">
    <source>
        <dbReference type="SMART" id="SM00014"/>
    </source>
</evidence>
<sequence length="165" mass="18007">MDKLMMRSIRRYVGRSQLLDRAMTHIAKYGPLWLFLVMGVVAVQGGKQELVAVLLALLAATLTRGLNELIGRLYFRTRPFVAEGFKPLLEHRPSASFPSNHSACGFALAVSVWWLVPIVGAVMLIMAGILALSRVYVGLHYPSDVTLGAMLGASVALLLTKAIFP</sequence>
<keyword evidence="6 7" id="KW-0472">Membrane</keyword>
<dbReference type="InterPro" id="IPR036938">
    <property type="entry name" value="PAP2/HPO_sf"/>
</dbReference>
<evidence type="ECO:0000256" key="5">
    <source>
        <dbReference type="ARBA" id="ARBA00022989"/>
    </source>
</evidence>
<protein>
    <recommendedName>
        <fullName evidence="8">Phosphatidic acid phosphatase type 2/haloperoxidase domain-containing protein</fullName>
    </recommendedName>
</protein>
<dbReference type="GO" id="GO:0005886">
    <property type="term" value="C:plasma membrane"/>
    <property type="evidence" value="ECO:0007669"/>
    <property type="project" value="UniProtKB-SubCell"/>
</dbReference>
<evidence type="ECO:0000256" key="3">
    <source>
        <dbReference type="ARBA" id="ARBA00022692"/>
    </source>
</evidence>
<dbReference type="PANTHER" id="PTHR14969">
    <property type="entry name" value="SPHINGOSINE-1-PHOSPHATE PHOSPHOHYDROLASE"/>
    <property type="match status" value="1"/>
</dbReference>
<keyword evidence="5 7" id="KW-1133">Transmembrane helix</keyword>
<organism evidence="9 10">
    <name type="scientific">Tumebacillus algifaecis</name>
    <dbReference type="NCBI Taxonomy" id="1214604"/>
    <lineage>
        <taxon>Bacteria</taxon>
        <taxon>Bacillati</taxon>
        <taxon>Bacillota</taxon>
        <taxon>Bacilli</taxon>
        <taxon>Bacillales</taxon>
        <taxon>Alicyclobacillaceae</taxon>
        <taxon>Tumebacillus</taxon>
    </lineage>
</organism>
<evidence type="ECO:0000313" key="10">
    <source>
        <dbReference type="Proteomes" id="UP000214688"/>
    </source>
</evidence>
<dbReference type="EMBL" id="CP022657">
    <property type="protein sequence ID" value="ASS76322.1"/>
    <property type="molecule type" value="Genomic_DNA"/>
</dbReference>
<evidence type="ECO:0000256" key="1">
    <source>
        <dbReference type="ARBA" id="ARBA00004651"/>
    </source>
</evidence>
<keyword evidence="4" id="KW-0378">Hydrolase</keyword>
<reference evidence="9 10" key="1">
    <citation type="journal article" date="2015" name="Int. J. Syst. Evol. Microbiol.">
        <title>Tumebacillus algifaecis sp. nov., isolated from decomposing algal scum.</title>
        <authorList>
            <person name="Wu Y.F."/>
            <person name="Zhang B."/>
            <person name="Xing P."/>
            <person name="Wu Q.L."/>
            <person name="Liu S.J."/>
        </authorList>
    </citation>
    <scope>NUCLEOTIDE SEQUENCE [LARGE SCALE GENOMIC DNA]</scope>
    <source>
        <strain evidence="9 10">THMBR28</strain>
    </source>
</reference>
<dbReference type="AlphaFoldDB" id="A0A223D3Y6"/>
<proteinExistence type="predicted"/>
<dbReference type="Proteomes" id="UP000214688">
    <property type="component" value="Chromosome"/>
</dbReference>
<evidence type="ECO:0000256" key="4">
    <source>
        <dbReference type="ARBA" id="ARBA00022801"/>
    </source>
</evidence>
<dbReference type="InterPro" id="IPR000326">
    <property type="entry name" value="PAP2/HPO"/>
</dbReference>
<dbReference type="Gene3D" id="1.20.144.10">
    <property type="entry name" value="Phosphatidic acid phosphatase type 2/haloperoxidase"/>
    <property type="match status" value="1"/>
</dbReference>
<evidence type="ECO:0000313" key="9">
    <source>
        <dbReference type="EMBL" id="ASS76322.1"/>
    </source>
</evidence>
<dbReference type="GO" id="GO:0016787">
    <property type="term" value="F:hydrolase activity"/>
    <property type="evidence" value="ECO:0007669"/>
    <property type="project" value="UniProtKB-KW"/>
</dbReference>
<dbReference type="SMART" id="SM00014">
    <property type="entry name" value="acidPPc"/>
    <property type="match status" value="1"/>
</dbReference>
<accession>A0A223D3Y6</accession>
<gene>
    <name evidence="9" type="ORF">CIG75_16120</name>
</gene>
<feature type="transmembrane region" description="Helical" evidence="7">
    <location>
        <begin position="145"/>
        <end position="164"/>
    </location>
</feature>
<comment type="subcellular location">
    <subcellularLocation>
        <location evidence="1">Cell membrane</location>
        <topology evidence="1">Multi-pass membrane protein</topology>
    </subcellularLocation>
</comment>
<dbReference type="Pfam" id="PF01569">
    <property type="entry name" value="PAP2"/>
    <property type="match status" value="1"/>
</dbReference>
<keyword evidence="10" id="KW-1185">Reference proteome</keyword>
<feature type="transmembrane region" description="Helical" evidence="7">
    <location>
        <begin position="106"/>
        <end position="133"/>
    </location>
</feature>
<evidence type="ECO:0000256" key="7">
    <source>
        <dbReference type="SAM" id="Phobius"/>
    </source>
</evidence>
<feature type="domain" description="Phosphatidic acid phosphatase type 2/haloperoxidase" evidence="8">
    <location>
        <begin position="51"/>
        <end position="160"/>
    </location>
</feature>
<dbReference type="KEGG" id="tab:CIG75_16120"/>